<comment type="caution">
    <text evidence="1">The sequence shown here is derived from an EMBL/GenBank/DDBJ whole genome shotgun (WGS) entry which is preliminary data.</text>
</comment>
<dbReference type="AlphaFoldDB" id="A0A2S4L8W3"/>
<organism evidence="1 2">
    <name type="scientific">Tolypocladium paradoxum</name>
    <dbReference type="NCBI Taxonomy" id="94208"/>
    <lineage>
        <taxon>Eukaryota</taxon>
        <taxon>Fungi</taxon>
        <taxon>Dikarya</taxon>
        <taxon>Ascomycota</taxon>
        <taxon>Pezizomycotina</taxon>
        <taxon>Sordariomycetes</taxon>
        <taxon>Hypocreomycetidae</taxon>
        <taxon>Hypocreales</taxon>
        <taxon>Ophiocordycipitaceae</taxon>
        <taxon>Tolypocladium</taxon>
    </lineage>
</organism>
<accession>A0A2S4L8W3</accession>
<protein>
    <submittedName>
        <fullName evidence="1">Uncharacterized protein</fullName>
    </submittedName>
</protein>
<dbReference type="Proteomes" id="UP000237481">
    <property type="component" value="Unassembled WGS sequence"/>
</dbReference>
<proteinExistence type="predicted"/>
<reference evidence="1 2" key="1">
    <citation type="submission" date="2018-01" db="EMBL/GenBank/DDBJ databases">
        <title>Harnessing the power of phylogenomics to disentangle the directionality and signatures of interkingdom host jumping in the parasitic fungal genus Tolypocladium.</title>
        <authorList>
            <person name="Quandt C.A."/>
            <person name="Patterson W."/>
            <person name="Spatafora J.W."/>
        </authorList>
    </citation>
    <scope>NUCLEOTIDE SEQUENCE [LARGE SCALE GENOMIC DNA]</scope>
    <source>
        <strain evidence="1 2">NRBC 100945</strain>
    </source>
</reference>
<dbReference type="EMBL" id="PKSG01000099">
    <property type="protein sequence ID" value="POR38821.1"/>
    <property type="molecule type" value="Genomic_DNA"/>
</dbReference>
<name>A0A2S4L8W3_9HYPO</name>
<keyword evidence="2" id="KW-1185">Reference proteome</keyword>
<evidence type="ECO:0000313" key="2">
    <source>
        <dbReference type="Proteomes" id="UP000237481"/>
    </source>
</evidence>
<evidence type="ECO:0000313" key="1">
    <source>
        <dbReference type="EMBL" id="POR38821.1"/>
    </source>
</evidence>
<gene>
    <name evidence="1" type="ORF">TPAR_00989</name>
</gene>
<sequence>MASTAAKRGCIRTLETDRLAELPTGHTAALSPSLVISTYLVARSSSEASSPEAPGHPPY</sequence>